<evidence type="ECO:0000313" key="3">
    <source>
        <dbReference type="Proteomes" id="UP000182680"/>
    </source>
</evidence>
<protein>
    <submittedName>
        <fullName evidence="2">Uncharacterized protein</fullName>
    </submittedName>
</protein>
<accession>A0AA94HQN8</accession>
<dbReference type="AlphaFoldDB" id="A0AA94HQN8"/>
<name>A0AA94HQN8_DESDE</name>
<feature type="compositionally biased region" description="Basic residues" evidence="1">
    <location>
        <begin position="1"/>
        <end position="21"/>
    </location>
</feature>
<dbReference type="Proteomes" id="UP000182680">
    <property type="component" value="Unassembled WGS sequence"/>
</dbReference>
<dbReference type="EMBL" id="FPIW01000003">
    <property type="protein sequence ID" value="SFW18648.1"/>
    <property type="molecule type" value="Genomic_DNA"/>
</dbReference>
<feature type="region of interest" description="Disordered" evidence="1">
    <location>
        <begin position="1"/>
        <end position="77"/>
    </location>
</feature>
<sequence length="77" mass="8418">MARKATRHIWLRPPKKMRPALKRTPGDLRAHNRKYSLSDDCSDPVPGSTKASHYRGHPGSGGSPISGISPDTPERAC</sequence>
<reference evidence="3" key="1">
    <citation type="submission" date="2016-11" db="EMBL/GenBank/DDBJ databases">
        <authorList>
            <person name="Jaros S."/>
            <person name="Januszkiewicz K."/>
            <person name="Wedrychowicz H."/>
        </authorList>
    </citation>
    <scope>NUCLEOTIDE SEQUENCE [LARGE SCALE GENOMIC DNA]</scope>
    <source>
        <strain evidence="3">DSM 7057</strain>
    </source>
</reference>
<comment type="caution">
    <text evidence="2">The sequence shown here is derived from an EMBL/GenBank/DDBJ whole genome shotgun (WGS) entry which is preliminary data.</text>
</comment>
<gene>
    <name evidence="2" type="ORF">SAMN02910291_00317</name>
</gene>
<evidence type="ECO:0000313" key="2">
    <source>
        <dbReference type="EMBL" id="SFW18648.1"/>
    </source>
</evidence>
<evidence type="ECO:0000256" key="1">
    <source>
        <dbReference type="SAM" id="MobiDB-lite"/>
    </source>
</evidence>
<organism evidence="2 3">
    <name type="scientific">Desulfovibrio desulfuricans</name>
    <dbReference type="NCBI Taxonomy" id="876"/>
    <lineage>
        <taxon>Bacteria</taxon>
        <taxon>Pseudomonadati</taxon>
        <taxon>Thermodesulfobacteriota</taxon>
        <taxon>Desulfovibrionia</taxon>
        <taxon>Desulfovibrionales</taxon>
        <taxon>Desulfovibrionaceae</taxon>
        <taxon>Desulfovibrio</taxon>
    </lineage>
</organism>
<proteinExistence type="predicted"/>